<dbReference type="SUPFAM" id="SSF52833">
    <property type="entry name" value="Thioredoxin-like"/>
    <property type="match status" value="1"/>
</dbReference>
<dbReference type="GO" id="GO:0045454">
    <property type="term" value="P:cell redox homeostasis"/>
    <property type="evidence" value="ECO:0007669"/>
    <property type="project" value="TreeGrafter"/>
</dbReference>
<keyword evidence="5" id="KW-0560">Oxidoreductase</keyword>
<evidence type="ECO:0000256" key="10">
    <source>
        <dbReference type="ARBA" id="ARBA00042639"/>
    </source>
</evidence>
<dbReference type="InterPro" id="IPR036249">
    <property type="entry name" value="Thioredoxin-like_sf"/>
</dbReference>
<comment type="similarity">
    <text evidence="9">Belongs to the peroxiredoxin family. BCP/PrxQ subfamily.</text>
</comment>
<keyword evidence="4" id="KW-0049">Antioxidant</keyword>
<comment type="function">
    <text evidence="1">Thiol-specific peroxidase that catalyzes the reduction of hydrogen peroxide and organic hydroperoxides to water and alcohols, respectively. Plays a role in cell protection against oxidative stress by detoxifying peroxides and as sensor of hydrogen peroxide-mediated signaling events.</text>
</comment>
<dbReference type="Proteomes" id="UP000095200">
    <property type="component" value="Unassembled WGS sequence"/>
</dbReference>
<evidence type="ECO:0000256" key="5">
    <source>
        <dbReference type="ARBA" id="ARBA00023002"/>
    </source>
</evidence>
<name>A0A194ADF1_9BACT</name>
<evidence type="ECO:0000256" key="3">
    <source>
        <dbReference type="ARBA" id="ARBA00022559"/>
    </source>
</evidence>
<dbReference type="InterPro" id="IPR050924">
    <property type="entry name" value="Peroxiredoxin_BCP/PrxQ"/>
</dbReference>
<dbReference type="PROSITE" id="PS51352">
    <property type="entry name" value="THIOREDOXIN_2"/>
    <property type="match status" value="1"/>
</dbReference>
<evidence type="ECO:0000313" key="14">
    <source>
        <dbReference type="Proteomes" id="UP000095200"/>
    </source>
</evidence>
<feature type="domain" description="Thioredoxin" evidence="12">
    <location>
        <begin position="43"/>
        <end position="216"/>
    </location>
</feature>
<dbReference type="EMBL" id="BDFE01000004">
    <property type="protein sequence ID" value="GAU07378.1"/>
    <property type="molecule type" value="Genomic_DNA"/>
</dbReference>
<evidence type="ECO:0000256" key="6">
    <source>
        <dbReference type="ARBA" id="ARBA00023157"/>
    </source>
</evidence>
<sequence>MSLTEKLAELKAQNLAKIPKDAQKIMLADLEKLAKSDLVENAPKQGDTLKDFTLPNHNGETRHLATLRQNGPVVIIFYRGGWCPYCNMELHAYQQALPDIKAAGATLVAITPELPDASLTTAEKHGLEFEVLTDQNSTYAREIGIVFTLSQELRPIYTSFGIDIEGHNGKNQFDLPLAATFVVDTNGTIAYAFVAADYTLRADPADVVKALRSLKK</sequence>
<evidence type="ECO:0000313" key="13">
    <source>
        <dbReference type="EMBL" id="GAU07378.1"/>
    </source>
</evidence>
<dbReference type="CDD" id="cd02970">
    <property type="entry name" value="PRX_like2"/>
    <property type="match status" value="1"/>
</dbReference>
<keyword evidence="7" id="KW-0676">Redox-active center</keyword>
<evidence type="ECO:0000256" key="4">
    <source>
        <dbReference type="ARBA" id="ARBA00022862"/>
    </source>
</evidence>
<dbReference type="RefSeq" id="WP_069856798.1">
    <property type="nucleotide sequence ID" value="NZ_BDFE01000004.1"/>
</dbReference>
<keyword evidence="3" id="KW-0575">Peroxidase</keyword>
<dbReference type="GO" id="GO:0008379">
    <property type="term" value="F:thioredoxin peroxidase activity"/>
    <property type="evidence" value="ECO:0007669"/>
    <property type="project" value="TreeGrafter"/>
</dbReference>
<dbReference type="OrthoDB" id="9809746at2"/>
<dbReference type="PANTHER" id="PTHR42801">
    <property type="entry name" value="THIOREDOXIN-DEPENDENT PEROXIDE REDUCTASE"/>
    <property type="match status" value="1"/>
</dbReference>
<dbReference type="GO" id="GO:0034599">
    <property type="term" value="P:cellular response to oxidative stress"/>
    <property type="evidence" value="ECO:0007669"/>
    <property type="project" value="TreeGrafter"/>
</dbReference>
<evidence type="ECO:0000256" key="11">
    <source>
        <dbReference type="ARBA" id="ARBA00049091"/>
    </source>
</evidence>
<proteinExistence type="inferred from homology"/>
<comment type="catalytic activity">
    <reaction evidence="11">
        <text>a hydroperoxide + [thioredoxin]-dithiol = an alcohol + [thioredoxin]-disulfide + H2O</text>
        <dbReference type="Rhea" id="RHEA:62620"/>
        <dbReference type="Rhea" id="RHEA-COMP:10698"/>
        <dbReference type="Rhea" id="RHEA-COMP:10700"/>
        <dbReference type="ChEBI" id="CHEBI:15377"/>
        <dbReference type="ChEBI" id="CHEBI:29950"/>
        <dbReference type="ChEBI" id="CHEBI:30879"/>
        <dbReference type="ChEBI" id="CHEBI:35924"/>
        <dbReference type="ChEBI" id="CHEBI:50058"/>
        <dbReference type="EC" id="1.11.1.24"/>
    </reaction>
</comment>
<protein>
    <recommendedName>
        <fullName evidence="2">thioredoxin-dependent peroxiredoxin</fullName>
        <ecNumber evidence="2">1.11.1.24</ecNumber>
    </recommendedName>
    <alternativeName>
        <fullName evidence="8">Thioredoxin peroxidase</fullName>
    </alternativeName>
    <alternativeName>
        <fullName evidence="10">Thioredoxin-dependent peroxiredoxin Bcp</fullName>
    </alternativeName>
</protein>
<gene>
    <name evidence="13" type="ORF">DPF_0056</name>
</gene>
<evidence type="ECO:0000256" key="1">
    <source>
        <dbReference type="ARBA" id="ARBA00003330"/>
    </source>
</evidence>
<evidence type="ECO:0000256" key="9">
    <source>
        <dbReference type="ARBA" id="ARBA00038489"/>
    </source>
</evidence>
<evidence type="ECO:0000256" key="8">
    <source>
        <dbReference type="ARBA" id="ARBA00032824"/>
    </source>
</evidence>
<dbReference type="InterPro" id="IPR000866">
    <property type="entry name" value="AhpC/TSA"/>
</dbReference>
<dbReference type="PANTHER" id="PTHR42801:SF7">
    <property type="entry name" value="SLL1159 PROTEIN"/>
    <property type="match status" value="1"/>
</dbReference>
<keyword evidence="6" id="KW-1015">Disulfide bond</keyword>
<evidence type="ECO:0000256" key="2">
    <source>
        <dbReference type="ARBA" id="ARBA00013017"/>
    </source>
</evidence>
<organism evidence="13 14">
    <name type="scientific">Desulfoplanes formicivorans</name>
    <dbReference type="NCBI Taxonomy" id="1592317"/>
    <lineage>
        <taxon>Bacteria</taxon>
        <taxon>Pseudomonadati</taxon>
        <taxon>Thermodesulfobacteriota</taxon>
        <taxon>Desulfovibrionia</taxon>
        <taxon>Desulfovibrionales</taxon>
        <taxon>Desulfoplanaceae</taxon>
        <taxon>Desulfoplanes</taxon>
    </lineage>
</organism>
<dbReference type="GO" id="GO:0005737">
    <property type="term" value="C:cytoplasm"/>
    <property type="evidence" value="ECO:0007669"/>
    <property type="project" value="TreeGrafter"/>
</dbReference>
<evidence type="ECO:0000259" key="12">
    <source>
        <dbReference type="PROSITE" id="PS51352"/>
    </source>
</evidence>
<dbReference type="EC" id="1.11.1.24" evidence="2"/>
<accession>A0A194ADF1</accession>
<evidence type="ECO:0000256" key="7">
    <source>
        <dbReference type="ARBA" id="ARBA00023284"/>
    </source>
</evidence>
<keyword evidence="14" id="KW-1185">Reference proteome</keyword>
<reference evidence="14" key="1">
    <citation type="submission" date="2016-06" db="EMBL/GenBank/DDBJ databases">
        <title>Draft genome sequence of Desulfoplanes formicivorans strain Pf12B.</title>
        <authorList>
            <person name="Watanabe M."/>
            <person name="Kojima H."/>
            <person name="Fukui M."/>
        </authorList>
    </citation>
    <scope>NUCLEOTIDE SEQUENCE [LARGE SCALE GENOMIC DNA]</scope>
    <source>
        <strain evidence="14">Pf12B</strain>
    </source>
</reference>
<dbReference type="AlphaFoldDB" id="A0A194ADF1"/>
<dbReference type="Pfam" id="PF00578">
    <property type="entry name" value="AhpC-TSA"/>
    <property type="match status" value="1"/>
</dbReference>
<dbReference type="STRING" id="1592317.DPF_0056"/>
<dbReference type="Gene3D" id="3.40.30.10">
    <property type="entry name" value="Glutaredoxin"/>
    <property type="match status" value="1"/>
</dbReference>
<comment type="caution">
    <text evidence="13">The sequence shown here is derived from an EMBL/GenBank/DDBJ whole genome shotgun (WGS) entry which is preliminary data.</text>
</comment>
<dbReference type="InterPro" id="IPR013766">
    <property type="entry name" value="Thioredoxin_domain"/>
</dbReference>